<keyword evidence="2 5" id="KW-0812">Transmembrane</keyword>
<name>A0AAN7C9N4_9PEZI</name>
<gene>
    <name evidence="7" type="ORF">C8A03DRAFT_44210</name>
</gene>
<feature type="transmembrane region" description="Helical" evidence="5">
    <location>
        <begin position="124"/>
        <end position="143"/>
    </location>
</feature>
<dbReference type="Proteomes" id="UP001303760">
    <property type="component" value="Unassembled WGS sequence"/>
</dbReference>
<dbReference type="EMBL" id="MU860114">
    <property type="protein sequence ID" value="KAK4237974.1"/>
    <property type="molecule type" value="Genomic_DNA"/>
</dbReference>
<evidence type="ECO:0000256" key="4">
    <source>
        <dbReference type="ARBA" id="ARBA00023136"/>
    </source>
</evidence>
<evidence type="ECO:0000259" key="6">
    <source>
        <dbReference type="Pfam" id="PF13813"/>
    </source>
</evidence>
<feature type="transmembrane region" description="Helical" evidence="5">
    <location>
        <begin position="194"/>
        <end position="213"/>
    </location>
</feature>
<evidence type="ECO:0000256" key="3">
    <source>
        <dbReference type="ARBA" id="ARBA00022989"/>
    </source>
</evidence>
<evidence type="ECO:0000313" key="7">
    <source>
        <dbReference type="EMBL" id="KAK4237974.1"/>
    </source>
</evidence>
<feature type="transmembrane region" description="Helical" evidence="5">
    <location>
        <begin position="12"/>
        <end position="30"/>
    </location>
</feature>
<evidence type="ECO:0000256" key="5">
    <source>
        <dbReference type="SAM" id="Phobius"/>
    </source>
</evidence>
<dbReference type="AlphaFoldDB" id="A0AAN7C9N4"/>
<dbReference type="InterPro" id="IPR032805">
    <property type="entry name" value="Wax_synthase_dom"/>
</dbReference>
<reference evidence="7" key="2">
    <citation type="submission" date="2023-05" db="EMBL/GenBank/DDBJ databases">
        <authorList>
            <consortium name="Lawrence Berkeley National Laboratory"/>
            <person name="Steindorff A."/>
            <person name="Hensen N."/>
            <person name="Bonometti L."/>
            <person name="Westerberg I."/>
            <person name="Brannstrom I.O."/>
            <person name="Guillou S."/>
            <person name="Cros-Aarteil S."/>
            <person name="Calhoun S."/>
            <person name="Haridas S."/>
            <person name="Kuo A."/>
            <person name="Mondo S."/>
            <person name="Pangilinan J."/>
            <person name="Riley R."/>
            <person name="Labutti K."/>
            <person name="Andreopoulos B."/>
            <person name="Lipzen A."/>
            <person name="Chen C."/>
            <person name="Yanf M."/>
            <person name="Daum C."/>
            <person name="Ng V."/>
            <person name="Clum A."/>
            <person name="Ohm R."/>
            <person name="Martin F."/>
            <person name="Silar P."/>
            <person name="Natvig D."/>
            <person name="Lalanne C."/>
            <person name="Gautier V."/>
            <person name="Ament-Velasquez S.L."/>
            <person name="Kruys A."/>
            <person name="Hutchinson M.I."/>
            <person name="Powell A.J."/>
            <person name="Barry K."/>
            <person name="Miller A.N."/>
            <person name="Grigoriev I.V."/>
            <person name="Debuchy R."/>
            <person name="Gladieux P."/>
            <person name="Thoren M.H."/>
            <person name="Johannesson H."/>
        </authorList>
    </citation>
    <scope>NUCLEOTIDE SEQUENCE</scope>
    <source>
        <strain evidence="7">CBS 532.94</strain>
    </source>
</reference>
<keyword evidence="3 5" id="KW-1133">Transmembrane helix</keyword>
<organism evidence="7 8">
    <name type="scientific">Achaetomium macrosporum</name>
    <dbReference type="NCBI Taxonomy" id="79813"/>
    <lineage>
        <taxon>Eukaryota</taxon>
        <taxon>Fungi</taxon>
        <taxon>Dikarya</taxon>
        <taxon>Ascomycota</taxon>
        <taxon>Pezizomycotina</taxon>
        <taxon>Sordariomycetes</taxon>
        <taxon>Sordariomycetidae</taxon>
        <taxon>Sordariales</taxon>
        <taxon>Chaetomiaceae</taxon>
        <taxon>Achaetomium</taxon>
    </lineage>
</organism>
<protein>
    <recommendedName>
        <fullName evidence="6">Wax synthase domain-containing protein</fullName>
    </recommendedName>
</protein>
<accession>A0AAN7C9N4</accession>
<sequence>MLAFLALRLPFWLILAAYASCPLIRLRAIFRIWGNPRRLRLADNSLSLSTSIRVTFALHRCGYALLLLAIRHPTAAFTTNILHGLHLTRRDFGPDKQGFLPPLTKRDLSLRVVISTQWIWDTHLLLSAAHALLAVLFVSVFQWDRPDEWPPLFSNITKACSLRRFWGVFWHRLHIGSFDAYLPMCAIISRALRALWMFTLSAILHAVSNWILTRRANIAQELRFFLSNYVVCLVETVVEGKSARGTVALQCPHASVGTRVLGYIWVASVVFCLVPAWQYPLVYGA</sequence>
<evidence type="ECO:0000256" key="2">
    <source>
        <dbReference type="ARBA" id="ARBA00022692"/>
    </source>
</evidence>
<reference evidence="7" key="1">
    <citation type="journal article" date="2023" name="Mol. Phylogenet. Evol.">
        <title>Genome-scale phylogeny and comparative genomics of the fungal order Sordariales.</title>
        <authorList>
            <person name="Hensen N."/>
            <person name="Bonometti L."/>
            <person name="Westerberg I."/>
            <person name="Brannstrom I.O."/>
            <person name="Guillou S."/>
            <person name="Cros-Aarteil S."/>
            <person name="Calhoun S."/>
            <person name="Haridas S."/>
            <person name="Kuo A."/>
            <person name="Mondo S."/>
            <person name="Pangilinan J."/>
            <person name="Riley R."/>
            <person name="LaButti K."/>
            <person name="Andreopoulos B."/>
            <person name="Lipzen A."/>
            <person name="Chen C."/>
            <person name="Yan M."/>
            <person name="Daum C."/>
            <person name="Ng V."/>
            <person name="Clum A."/>
            <person name="Steindorff A."/>
            <person name="Ohm R.A."/>
            <person name="Martin F."/>
            <person name="Silar P."/>
            <person name="Natvig D.O."/>
            <person name="Lalanne C."/>
            <person name="Gautier V."/>
            <person name="Ament-Velasquez S.L."/>
            <person name="Kruys A."/>
            <person name="Hutchinson M.I."/>
            <person name="Powell A.J."/>
            <person name="Barry K."/>
            <person name="Miller A.N."/>
            <person name="Grigoriev I.V."/>
            <person name="Debuchy R."/>
            <person name="Gladieux P."/>
            <person name="Hiltunen Thoren M."/>
            <person name="Johannesson H."/>
        </authorList>
    </citation>
    <scope>NUCLEOTIDE SEQUENCE</scope>
    <source>
        <strain evidence="7">CBS 532.94</strain>
    </source>
</reference>
<evidence type="ECO:0000313" key="8">
    <source>
        <dbReference type="Proteomes" id="UP001303760"/>
    </source>
</evidence>
<comment type="caution">
    <text evidence="7">The sequence shown here is derived from an EMBL/GenBank/DDBJ whole genome shotgun (WGS) entry which is preliminary data.</text>
</comment>
<keyword evidence="4 5" id="KW-0472">Membrane</keyword>
<proteinExistence type="predicted"/>
<evidence type="ECO:0000256" key="1">
    <source>
        <dbReference type="ARBA" id="ARBA00004141"/>
    </source>
</evidence>
<feature type="transmembrane region" description="Helical" evidence="5">
    <location>
        <begin position="260"/>
        <end position="279"/>
    </location>
</feature>
<keyword evidence="8" id="KW-1185">Reference proteome</keyword>
<feature type="domain" description="Wax synthase" evidence="6">
    <location>
        <begin position="149"/>
        <end position="226"/>
    </location>
</feature>
<dbReference type="GO" id="GO:0016020">
    <property type="term" value="C:membrane"/>
    <property type="evidence" value="ECO:0007669"/>
    <property type="project" value="UniProtKB-SubCell"/>
</dbReference>
<dbReference type="Pfam" id="PF13813">
    <property type="entry name" value="MBOAT_2"/>
    <property type="match status" value="1"/>
</dbReference>
<comment type="subcellular location">
    <subcellularLocation>
        <location evidence="1">Membrane</location>
        <topology evidence="1">Multi-pass membrane protein</topology>
    </subcellularLocation>
</comment>